<reference evidence="3 4" key="1">
    <citation type="submission" date="2017-06" db="EMBL/GenBank/DDBJ databases">
        <title>Ant-infecting Ophiocordyceps genomes reveal a high diversity of potential behavioral manipulation genes and a possible major role for enterotoxins.</title>
        <authorList>
            <person name="De Bekker C."/>
            <person name="Evans H.C."/>
            <person name="Brachmann A."/>
            <person name="Hughes D.P."/>
        </authorList>
    </citation>
    <scope>NUCLEOTIDE SEQUENCE [LARGE SCALE GENOMIC DNA]</scope>
    <source>
        <strain evidence="3 4">Map64</strain>
    </source>
</reference>
<gene>
    <name evidence="3" type="ORF">CDD81_1636</name>
</gene>
<evidence type="ECO:0008006" key="5">
    <source>
        <dbReference type="Google" id="ProtNLM"/>
    </source>
</evidence>
<proteinExistence type="inferred from homology"/>
<dbReference type="InterPro" id="IPR036291">
    <property type="entry name" value="NAD(P)-bd_dom_sf"/>
</dbReference>
<evidence type="ECO:0000313" key="4">
    <source>
        <dbReference type="Proteomes" id="UP000226192"/>
    </source>
</evidence>
<dbReference type="Pfam" id="PF02423">
    <property type="entry name" value="OCD_Mu_crystall"/>
    <property type="match status" value="1"/>
</dbReference>
<sequence length="465" mass="50831">MTLTVLSDQQVSAILEGLTLATLDEFRHVLASALHEISTNTGADGRDEYQQPLRISTRHAASKVTTLYMPSCGPQGMGCKVVSLPPTGAIADLSPKASAPTGVINLFSPDGTPIALVHARTLTAFRTALASTCLLNRRANVRTITVFGSGEQAYWHVRLALMMRGSTIRHVNVINRRFSENAAAILQKFTLLPQAVKEHEGWAQARFGLLTPSFHEYDRLLKEQLRGSDVIYCCTPSREPLFPASILTSHEGRKRGRLIVAVGSYTRDMCELPEGVLLQATKTHEHHWHFHRHAKEAGVIIVDSIEGVLKEAGEIISAKINPNHLVELGELVMLHRLAIEESESDSSGNRTPQSADFDQFDGSDKASVTTINGEEISRPCTPLGTAPSGFASSTHSRKSSMQLPFRRKSISPPESEKTDDSLSRWLRDGTVVYKSVGLGLMDLVIGMHLVKLANEAQLGTMVQGF</sequence>
<protein>
    <recommendedName>
        <fullName evidence="5">Ornithine cyclodeaminase</fullName>
    </recommendedName>
</protein>
<dbReference type="InterPro" id="IPR023401">
    <property type="entry name" value="ODC_N"/>
</dbReference>
<dbReference type="FunFam" id="3.40.50.720:FF:000577">
    <property type="entry name" value="Proline utilization protein PrnX, putative"/>
    <property type="match status" value="1"/>
</dbReference>
<feature type="compositionally biased region" description="Polar residues" evidence="2">
    <location>
        <begin position="390"/>
        <end position="402"/>
    </location>
</feature>
<dbReference type="PANTHER" id="PTHR13812:SF19">
    <property type="entry name" value="KETIMINE REDUCTASE MU-CRYSTALLIN"/>
    <property type="match status" value="1"/>
</dbReference>
<dbReference type="STRING" id="1399860.A0A2C5Y0Q4"/>
<evidence type="ECO:0000313" key="3">
    <source>
        <dbReference type="EMBL" id="PHH60461.1"/>
    </source>
</evidence>
<dbReference type="InterPro" id="IPR003462">
    <property type="entry name" value="ODC_Mu_crystall"/>
</dbReference>
<accession>A0A2C5Y0Q4</accession>
<dbReference type="Proteomes" id="UP000226192">
    <property type="component" value="Unassembled WGS sequence"/>
</dbReference>
<evidence type="ECO:0000256" key="2">
    <source>
        <dbReference type="SAM" id="MobiDB-lite"/>
    </source>
</evidence>
<dbReference type="Gene3D" id="3.30.1780.10">
    <property type="entry name" value="ornithine cyclodeaminase, domain 1"/>
    <property type="match status" value="1"/>
</dbReference>
<evidence type="ECO:0000256" key="1">
    <source>
        <dbReference type="ARBA" id="ARBA00008903"/>
    </source>
</evidence>
<dbReference type="PANTHER" id="PTHR13812">
    <property type="entry name" value="KETIMINE REDUCTASE MU-CRYSTALLIN"/>
    <property type="match status" value="1"/>
</dbReference>
<dbReference type="GO" id="GO:0005737">
    <property type="term" value="C:cytoplasm"/>
    <property type="evidence" value="ECO:0007669"/>
    <property type="project" value="TreeGrafter"/>
</dbReference>
<dbReference type="AlphaFoldDB" id="A0A2C5Y0Q4"/>
<dbReference type="SUPFAM" id="SSF51735">
    <property type="entry name" value="NAD(P)-binding Rossmann-fold domains"/>
    <property type="match status" value="1"/>
</dbReference>
<feature type="compositionally biased region" description="Polar residues" evidence="2">
    <location>
        <begin position="345"/>
        <end position="356"/>
    </location>
</feature>
<keyword evidence="4" id="KW-1185">Reference proteome</keyword>
<dbReference type="OrthoDB" id="41492at2759"/>
<dbReference type="EMBL" id="NJET01000145">
    <property type="protein sequence ID" value="PHH60461.1"/>
    <property type="molecule type" value="Genomic_DNA"/>
</dbReference>
<comment type="caution">
    <text evidence="3">The sequence shown here is derived from an EMBL/GenBank/DDBJ whole genome shotgun (WGS) entry which is preliminary data.</text>
</comment>
<feature type="region of interest" description="Disordered" evidence="2">
    <location>
        <begin position="342"/>
        <end position="421"/>
    </location>
</feature>
<comment type="similarity">
    <text evidence="1">Belongs to the ornithine cyclodeaminase/mu-crystallin family.</text>
</comment>
<dbReference type="Gene3D" id="3.40.50.720">
    <property type="entry name" value="NAD(P)-binding Rossmann-like Domain"/>
    <property type="match status" value="1"/>
</dbReference>
<name>A0A2C5Y0Q4_9HYPO</name>
<organism evidence="3 4">
    <name type="scientific">Ophiocordyceps australis</name>
    <dbReference type="NCBI Taxonomy" id="1399860"/>
    <lineage>
        <taxon>Eukaryota</taxon>
        <taxon>Fungi</taxon>
        <taxon>Dikarya</taxon>
        <taxon>Ascomycota</taxon>
        <taxon>Pezizomycotina</taxon>
        <taxon>Sordariomycetes</taxon>
        <taxon>Hypocreomycetidae</taxon>
        <taxon>Hypocreales</taxon>
        <taxon>Ophiocordycipitaceae</taxon>
        <taxon>Ophiocordyceps</taxon>
    </lineage>
</organism>